<accession>A0ABQ4Q926</accession>
<evidence type="ECO:0008006" key="3">
    <source>
        <dbReference type="Google" id="ProtNLM"/>
    </source>
</evidence>
<sequence>MNNLATSDEAGSLPYNPGMSHAEILIPFSLPPAELAVDLLQQLHTPALAMLAGRARPEPEVQPADTFMRSLPHERWLAARCGLPVAGDDSPPLAPLLLEAFGQSPAVGRWFVLQPVHIHIARDHLVLTDQRQLALEEADSRVLYDIAAPLFAEAGLQLAWGDALTWFLRADDWDGLRTATPDAAAGHNIDIWMPKGPHERAWRKIQNEVQMHWFGHPLNDAREARGLRPVNSLWLWGGAAAQTRAPARIFSHGINLASWHAAFRPYAGHAGSAGSAAELPRDATRTLAVLDALAHAWLSSDWGTWLAGMQALEAQWFAPLLEGVKSGQHDSLSLVLSDDTRLLQLSVTRGALRRFWRKPGLTPLLPPVS</sequence>
<name>A0ABQ4Q926_9BURK</name>
<dbReference type="Proteomes" id="UP000887222">
    <property type="component" value="Unassembled WGS sequence"/>
</dbReference>
<dbReference type="PIRSF" id="PIRSF015283">
    <property type="entry name" value="Regulatory_RpfE"/>
    <property type="match status" value="1"/>
</dbReference>
<evidence type="ECO:0000313" key="2">
    <source>
        <dbReference type="Proteomes" id="UP000887222"/>
    </source>
</evidence>
<dbReference type="EMBL" id="BPMK01000018">
    <property type="protein sequence ID" value="GIZ53559.1"/>
    <property type="molecule type" value="Genomic_DNA"/>
</dbReference>
<organism evidence="1 2">
    <name type="scientific">Noviherbaspirillum aridicola</name>
    <dbReference type="NCBI Taxonomy" id="2849687"/>
    <lineage>
        <taxon>Bacteria</taxon>
        <taxon>Pseudomonadati</taxon>
        <taxon>Pseudomonadota</taxon>
        <taxon>Betaproteobacteria</taxon>
        <taxon>Burkholderiales</taxon>
        <taxon>Oxalobacteraceae</taxon>
        <taxon>Noviherbaspirillum</taxon>
    </lineage>
</organism>
<protein>
    <recommendedName>
        <fullName evidence="3">Regulatory protein, RpfE type</fullName>
    </recommendedName>
</protein>
<evidence type="ECO:0000313" key="1">
    <source>
        <dbReference type="EMBL" id="GIZ53559.1"/>
    </source>
</evidence>
<proteinExistence type="predicted"/>
<comment type="caution">
    <text evidence="1">The sequence shown here is derived from an EMBL/GenBank/DDBJ whole genome shotgun (WGS) entry which is preliminary data.</text>
</comment>
<dbReference type="InterPro" id="IPR016631">
    <property type="entry name" value="Regulatory_RpfE"/>
</dbReference>
<gene>
    <name evidence="1" type="ORF">NCCP691_35730</name>
</gene>
<reference evidence="1 2" key="1">
    <citation type="journal article" date="2022" name="Int. J. Syst. Evol. Microbiol.">
        <title>Noviherbaspirillum aridicola sp. nov., isolated from an arid soil in Pakistan.</title>
        <authorList>
            <person name="Khan I.U."/>
            <person name="Saqib M."/>
            <person name="Amin A."/>
            <person name="Hussain F."/>
            <person name="Li L."/>
            <person name="Liu Y.H."/>
            <person name="Fang B.Z."/>
            <person name="Ahmed I."/>
            <person name="Li W.J."/>
        </authorList>
    </citation>
    <scope>NUCLEOTIDE SEQUENCE [LARGE SCALE GENOMIC DNA]</scope>
    <source>
        <strain evidence="1 2">NCCP-691</strain>
    </source>
</reference>
<keyword evidence="2" id="KW-1185">Reference proteome</keyword>